<dbReference type="PANTHER" id="PTHR23220:SF122">
    <property type="entry name" value="INTEGRIN ALPHA-PS1"/>
    <property type="match status" value="1"/>
</dbReference>
<dbReference type="Pfam" id="PF08441">
    <property type="entry name" value="Integrin_A_Ig_1"/>
    <property type="match status" value="1"/>
</dbReference>
<sequence>MTVLLSASLQILVALAILHYPTLSAARLETIDVYKPIAKISPALSGAESSLAYPTNDSFGYSVTVHQLFDDPAGLSANELLDQTLIMVGAPTGAYPGGLNVSIMQPDRRACERVYSAGSLNSLTNEQILDCFRNTATGMNNNRTGLVYQCPLSSPSCSAALGSGEPDTPDGLLFDRIGNNRISLPRVSDDPDDELSLQNKNGQQMGATVYSDNGYFVACAPLWEYVDLSSRNSQPRGHCVYSNRSLSNFLILQPCDHSGTGTNQINEGYCESGFSVGVSETSALRQDTPSAPGPFMLTGTPGRRYSSGGVFFYNQLNQTGNRPRYGDIQTPFINASIGSGDQADRSAFNTVYDDQFSYYGFSIASGFLTSQVSKDFLVSSPRYTQYTQIGRVYIVNNIDVKPTLHIDGEQFGEYFGYSVAAVDLNADGWDDVLVGSPIYSEPSHHEVGRVTAYVNNQNSSFTKAGVIVGQESSGRFGISIASLGDLNNDGYNDFAVSAPYEGNGFVYIYYGQEMDESGSIVNTTYQQRINGSAVASQVTDIPSVSSFGFSLSGGTDVDQNGYRDLVIGAYESQSVFVLRTIPVAITNISMTFNTEQVMLQDYDCVYQGNPVACFDVAVCAMYRGKGLSNGFRTNFVLREVTESISNRLFFEDGSRMYTGELTLTGEYTETCTDVTVLIENTTTYLNFKIRADAQEIPRDKTTVSTNIDITDFSQSPVVDAQGYELEIPVVRECGEDDVCNPDLKLNIKNITYLARDGNTYPTLTVGPVERVVISAEFSNDGENSFYPYLTFELSKEYFQQPRITPLSLFITCNDTTSDNSSYGHYECQNIKTPLSSSDGVTVISLVVQVIEGSLYGNEGVLRIPIGIRNPTDVAYSVERPEDLDNNDAVANLSIVASSEYAVTVFYSGEEIDYKGNGSNFDGRDASTLGERVMINVNFKNDGPSQIISGQLNIYIPSRGPETGSYYYYYPAAVSSSHLECDNSTLNPDDLDVSEAETNAQQQQSQEDSGRRRRKRNVSLFYPSFSSSSSSSKTNIVKRQQTQEKLDCSGQSKTGCILLSCSITSFLTRTDTIVITGYIDERFFNGKTGTYNLTAYAVVNITDGITNSVNATEEGSDTLTLLTTGTSTESGGIPWYIYVAPAVAAVLFVIIIAVILYFCGFFRRKKKSMKADAVASGEGDNVEQFIPDPFGDSAKAKEAAKN</sequence>
<dbReference type="InterPro" id="IPR032695">
    <property type="entry name" value="Integrin_dom_sf"/>
</dbReference>
<accession>A0A1X7VME6</accession>
<feature type="repeat" description="FG-GAP" evidence="10">
    <location>
        <begin position="401"/>
        <end position="462"/>
    </location>
</feature>
<evidence type="ECO:0000256" key="10">
    <source>
        <dbReference type="PROSITE-ProRule" id="PRU00803"/>
    </source>
</evidence>
<dbReference type="GO" id="GO:0008305">
    <property type="term" value="C:integrin complex"/>
    <property type="evidence" value="ECO:0007669"/>
    <property type="project" value="InterPro"/>
</dbReference>
<keyword evidence="8 11" id="KW-0675">Receptor</keyword>
<dbReference type="GO" id="GO:0007160">
    <property type="term" value="P:cell-matrix adhesion"/>
    <property type="evidence" value="ECO:0007669"/>
    <property type="project" value="TreeGrafter"/>
</dbReference>
<keyword evidence="11" id="KW-1133">Transmembrane helix</keyword>
<protein>
    <submittedName>
        <fullName evidence="15">Uncharacterized protein</fullName>
    </submittedName>
</protein>
<keyword evidence="7 11" id="KW-0472">Membrane</keyword>
<evidence type="ECO:0000256" key="3">
    <source>
        <dbReference type="ARBA" id="ARBA00022729"/>
    </source>
</evidence>
<evidence type="ECO:0000256" key="4">
    <source>
        <dbReference type="ARBA" id="ARBA00022737"/>
    </source>
</evidence>
<keyword evidence="11" id="KW-0812">Transmembrane</keyword>
<evidence type="ECO:0000256" key="7">
    <source>
        <dbReference type="ARBA" id="ARBA00023136"/>
    </source>
</evidence>
<dbReference type="SMART" id="SM00191">
    <property type="entry name" value="Int_alpha"/>
    <property type="match status" value="4"/>
</dbReference>
<dbReference type="Gene3D" id="2.60.40.1530">
    <property type="entry name" value="ntegrin, alpha v. Chain A, domain 4"/>
    <property type="match status" value="1"/>
</dbReference>
<dbReference type="InterPro" id="IPR013649">
    <property type="entry name" value="Integrin_alpha_Ig-like_1"/>
</dbReference>
<dbReference type="Pfam" id="PF01839">
    <property type="entry name" value="FG-GAP"/>
    <property type="match status" value="2"/>
</dbReference>
<comment type="similarity">
    <text evidence="2 11">Belongs to the integrin alpha chain family.</text>
</comment>
<dbReference type="InterPro" id="IPR013517">
    <property type="entry name" value="FG-GAP"/>
</dbReference>
<feature type="compositionally biased region" description="Polar residues" evidence="12">
    <location>
        <begin position="995"/>
        <end position="1006"/>
    </location>
</feature>
<keyword evidence="16" id="KW-1185">Reference proteome</keyword>
<dbReference type="Gene3D" id="2.130.10.130">
    <property type="entry name" value="Integrin alpha, N-terminal"/>
    <property type="match status" value="1"/>
</dbReference>
<evidence type="ECO:0000259" key="14">
    <source>
        <dbReference type="Pfam" id="PF20806"/>
    </source>
</evidence>
<evidence type="ECO:0000256" key="8">
    <source>
        <dbReference type="ARBA" id="ARBA00023170"/>
    </source>
</evidence>
<name>A0A1X7VME6_AMPQE</name>
<dbReference type="EnsemblMetazoa" id="XM_020008469.1">
    <property type="protein sequence ID" value="XP_019864028.1"/>
    <property type="gene ID" value="LOC105316543"/>
</dbReference>
<dbReference type="Gene3D" id="2.60.40.1510">
    <property type="entry name" value="ntegrin, alpha v. Chain A, domain 3"/>
    <property type="match status" value="1"/>
</dbReference>
<dbReference type="GO" id="GO:0005178">
    <property type="term" value="F:integrin binding"/>
    <property type="evidence" value="ECO:0007669"/>
    <property type="project" value="TreeGrafter"/>
</dbReference>
<reference evidence="16" key="1">
    <citation type="journal article" date="2010" name="Nature">
        <title>The Amphimedon queenslandica genome and the evolution of animal complexity.</title>
        <authorList>
            <person name="Srivastava M."/>
            <person name="Simakov O."/>
            <person name="Chapman J."/>
            <person name="Fahey B."/>
            <person name="Gauthier M.E."/>
            <person name="Mitros T."/>
            <person name="Richards G.S."/>
            <person name="Conaco C."/>
            <person name="Dacre M."/>
            <person name="Hellsten U."/>
            <person name="Larroux C."/>
            <person name="Putnam N.H."/>
            <person name="Stanke M."/>
            <person name="Adamska M."/>
            <person name="Darling A."/>
            <person name="Degnan S.M."/>
            <person name="Oakley T.H."/>
            <person name="Plachetzki D.C."/>
            <person name="Zhai Y."/>
            <person name="Adamski M."/>
            <person name="Calcino A."/>
            <person name="Cummins S.F."/>
            <person name="Goodstein D.M."/>
            <person name="Harris C."/>
            <person name="Jackson D.J."/>
            <person name="Leys S.P."/>
            <person name="Shu S."/>
            <person name="Woodcroft B.J."/>
            <person name="Vervoort M."/>
            <person name="Kosik K.S."/>
            <person name="Manning G."/>
            <person name="Degnan B.M."/>
            <person name="Rokhsar D.S."/>
        </authorList>
    </citation>
    <scope>NUCLEOTIDE SEQUENCE [LARGE SCALE GENOMIC DNA]</scope>
</reference>
<dbReference type="InterPro" id="IPR028994">
    <property type="entry name" value="Integrin_alpha_N"/>
</dbReference>
<dbReference type="GO" id="GO:0009897">
    <property type="term" value="C:external side of plasma membrane"/>
    <property type="evidence" value="ECO:0007669"/>
    <property type="project" value="TreeGrafter"/>
</dbReference>
<comment type="subcellular location">
    <subcellularLocation>
        <location evidence="1 11">Membrane</location>
        <topology evidence="1 11">Single-pass type I membrane protein</topology>
    </subcellularLocation>
</comment>
<dbReference type="SUPFAM" id="SSF69179">
    <property type="entry name" value="Integrin domains"/>
    <property type="match status" value="3"/>
</dbReference>
<organism evidence="15">
    <name type="scientific">Amphimedon queenslandica</name>
    <name type="common">Sponge</name>
    <dbReference type="NCBI Taxonomy" id="400682"/>
    <lineage>
        <taxon>Eukaryota</taxon>
        <taxon>Metazoa</taxon>
        <taxon>Porifera</taxon>
        <taxon>Demospongiae</taxon>
        <taxon>Heteroscleromorpha</taxon>
        <taxon>Haplosclerida</taxon>
        <taxon>Niphatidae</taxon>
        <taxon>Amphimedon</taxon>
    </lineage>
</organism>
<keyword evidence="5 11" id="KW-0130">Cell adhesion</keyword>
<dbReference type="OrthoDB" id="5317514at2759"/>
<dbReference type="STRING" id="400682.A0A1X7VME6"/>
<dbReference type="InterPro" id="IPR048286">
    <property type="entry name" value="Integrin_alpha_Ig-like_3"/>
</dbReference>
<feature type="domain" description="Integrin alpha first immunoglubulin-like" evidence="13">
    <location>
        <begin position="582"/>
        <end position="680"/>
    </location>
</feature>
<dbReference type="InParanoid" id="A0A1X7VME6"/>
<dbReference type="PANTHER" id="PTHR23220">
    <property type="entry name" value="INTEGRIN ALPHA"/>
    <property type="match status" value="1"/>
</dbReference>
<dbReference type="SUPFAM" id="SSF69318">
    <property type="entry name" value="Integrin alpha N-terminal domain"/>
    <property type="match status" value="1"/>
</dbReference>
<dbReference type="PRINTS" id="PR01185">
    <property type="entry name" value="INTEGRINA"/>
</dbReference>
<dbReference type="PROSITE" id="PS51470">
    <property type="entry name" value="FG_GAP"/>
    <property type="match status" value="3"/>
</dbReference>
<keyword evidence="9" id="KW-0325">Glycoprotein</keyword>
<dbReference type="eggNOG" id="KOG3637">
    <property type="taxonomic scope" value="Eukaryota"/>
</dbReference>
<feature type="repeat" description="FG-GAP" evidence="10">
    <location>
        <begin position="463"/>
        <end position="518"/>
    </location>
</feature>
<evidence type="ECO:0000256" key="6">
    <source>
        <dbReference type="ARBA" id="ARBA00023037"/>
    </source>
</evidence>
<dbReference type="AlphaFoldDB" id="A0A1X7VME6"/>
<feature type="transmembrane region" description="Helical" evidence="11">
    <location>
        <begin position="1134"/>
        <end position="1159"/>
    </location>
</feature>
<feature type="domain" description="Integrin alpha third immunoglobulin-like" evidence="14">
    <location>
        <begin position="925"/>
        <end position="1071"/>
    </location>
</feature>
<reference evidence="15" key="2">
    <citation type="submission" date="2017-05" db="UniProtKB">
        <authorList>
            <consortium name="EnsemblMetazoa"/>
        </authorList>
    </citation>
    <scope>IDENTIFICATION</scope>
</reference>
<feature type="signal peptide" evidence="11">
    <location>
        <begin position="1"/>
        <end position="26"/>
    </location>
</feature>
<keyword evidence="3 11" id="KW-0732">Signal</keyword>
<dbReference type="Pfam" id="PF20806">
    <property type="entry name" value="Integrin_A_Ig_3"/>
    <property type="match status" value="1"/>
</dbReference>
<keyword evidence="4" id="KW-0677">Repeat</keyword>
<evidence type="ECO:0000256" key="11">
    <source>
        <dbReference type="RuleBase" id="RU003762"/>
    </source>
</evidence>
<evidence type="ECO:0000256" key="12">
    <source>
        <dbReference type="SAM" id="MobiDB-lite"/>
    </source>
</evidence>
<keyword evidence="6 11" id="KW-0401">Integrin</keyword>
<proteinExistence type="inferred from homology"/>
<dbReference type="GO" id="GO:0098609">
    <property type="term" value="P:cell-cell adhesion"/>
    <property type="evidence" value="ECO:0007669"/>
    <property type="project" value="TreeGrafter"/>
</dbReference>
<dbReference type="InterPro" id="IPR013519">
    <property type="entry name" value="Int_alpha_beta-p"/>
</dbReference>
<evidence type="ECO:0000256" key="2">
    <source>
        <dbReference type="ARBA" id="ARBA00008054"/>
    </source>
</evidence>
<dbReference type="EnsemblMetazoa" id="Aqu2.1.41054_001">
    <property type="protein sequence ID" value="Aqu2.1.41054_001"/>
    <property type="gene ID" value="Aqu2.1.41054"/>
</dbReference>
<dbReference type="Proteomes" id="UP000007879">
    <property type="component" value="Unassembled WGS sequence"/>
</dbReference>
<feature type="region of interest" description="Disordered" evidence="12">
    <location>
        <begin position="1174"/>
        <end position="1201"/>
    </location>
</feature>
<evidence type="ECO:0000259" key="13">
    <source>
        <dbReference type="Pfam" id="PF08441"/>
    </source>
</evidence>
<dbReference type="KEGG" id="aqu:105316543"/>
<dbReference type="Gene3D" id="2.60.40.1460">
    <property type="entry name" value="Integrin domains. Chain A, domain 2"/>
    <property type="match status" value="1"/>
</dbReference>
<evidence type="ECO:0000256" key="1">
    <source>
        <dbReference type="ARBA" id="ARBA00004479"/>
    </source>
</evidence>
<gene>
    <name evidence="15" type="primary">105316543</name>
</gene>
<dbReference type="GO" id="GO:0007229">
    <property type="term" value="P:integrin-mediated signaling pathway"/>
    <property type="evidence" value="ECO:0007669"/>
    <property type="project" value="UniProtKB-KW"/>
</dbReference>
<dbReference type="Gene3D" id="1.20.5.930">
    <property type="entry name" value="Bicelle-embedded integrin alpha(iib) transmembrane segment"/>
    <property type="match status" value="1"/>
</dbReference>
<evidence type="ECO:0000256" key="5">
    <source>
        <dbReference type="ARBA" id="ARBA00022889"/>
    </source>
</evidence>
<evidence type="ECO:0000313" key="15">
    <source>
        <dbReference type="EnsemblMetazoa" id="Aqu2.1.41054_001"/>
    </source>
</evidence>
<feature type="repeat" description="FG-GAP" evidence="10">
    <location>
        <begin position="533"/>
        <end position="595"/>
    </location>
</feature>
<dbReference type="InterPro" id="IPR000413">
    <property type="entry name" value="Integrin_alpha"/>
</dbReference>
<feature type="chain" id="PRO_5011823631" evidence="11">
    <location>
        <begin position="27"/>
        <end position="1201"/>
    </location>
</feature>
<dbReference type="GO" id="GO:0033627">
    <property type="term" value="P:cell adhesion mediated by integrin"/>
    <property type="evidence" value="ECO:0007669"/>
    <property type="project" value="TreeGrafter"/>
</dbReference>
<feature type="region of interest" description="Disordered" evidence="12">
    <location>
        <begin position="984"/>
        <end position="1043"/>
    </location>
</feature>
<evidence type="ECO:0000256" key="9">
    <source>
        <dbReference type="ARBA" id="ARBA00023180"/>
    </source>
</evidence>
<evidence type="ECO:0000313" key="16">
    <source>
        <dbReference type="Proteomes" id="UP000007879"/>
    </source>
</evidence>